<dbReference type="InterPro" id="IPR039420">
    <property type="entry name" value="WalR-like"/>
</dbReference>
<dbReference type="Pfam" id="PF00196">
    <property type="entry name" value="GerE"/>
    <property type="match status" value="1"/>
</dbReference>
<dbReference type="PRINTS" id="PR00038">
    <property type="entry name" value="HTHLUXR"/>
</dbReference>
<dbReference type="CDD" id="cd17535">
    <property type="entry name" value="REC_NarL-like"/>
    <property type="match status" value="1"/>
</dbReference>
<comment type="caution">
    <text evidence="7">The sequence shown here is derived from an EMBL/GenBank/DDBJ whole genome shotgun (WGS) entry which is preliminary data.</text>
</comment>
<reference evidence="8" key="1">
    <citation type="submission" date="2018-12" db="EMBL/GenBank/DDBJ databases">
        <title>Tengunoibacter tsumagoiensis gen. nov., sp. nov., Dictyobacter kobayashii sp. nov., D. alpinus sp. nov., and D. joshuensis sp. nov. and description of Dictyobacteraceae fam. nov. within the order Ktedonobacterales isolated from Tengu-no-mugimeshi.</title>
        <authorList>
            <person name="Wang C.M."/>
            <person name="Zheng Y."/>
            <person name="Sakai Y."/>
            <person name="Toyoda A."/>
            <person name="Minakuchi Y."/>
            <person name="Abe K."/>
            <person name="Yokota A."/>
            <person name="Yabe S."/>
        </authorList>
    </citation>
    <scope>NUCLEOTIDE SEQUENCE [LARGE SCALE GENOMIC DNA]</scope>
    <source>
        <strain evidence="8">Uno3</strain>
    </source>
</reference>
<evidence type="ECO:0000313" key="8">
    <source>
        <dbReference type="Proteomes" id="UP000287352"/>
    </source>
</evidence>
<dbReference type="GO" id="GO:0003677">
    <property type="term" value="F:DNA binding"/>
    <property type="evidence" value="ECO:0007669"/>
    <property type="project" value="UniProtKB-KW"/>
</dbReference>
<feature type="domain" description="HTH luxR-type" evidence="5">
    <location>
        <begin position="197"/>
        <end position="262"/>
    </location>
</feature>
<dbReference type="EMBL" id="BIFR01000001">
    <property type="protein sequence ID" value="GCE10546.1"/>
    <property type="molecule type" value="Genomic_DNA"/>
</dbReference>
<dbReference type="SUPFAM" id="SSF52172">
    <property type="entry name" value="CheY-like"/>
    <property type="match status" value="1"/>
</dbReference>
<dbReference type="SUPFAM" id="SSF46894">
    <property type="entry name" value="C-terminal effector domain of the bipartite response regulators"/>
    <property type="match status" value="1"/>
</dbReference>
<name>A0A401ZUT0_9CHLR</name>
<dbReference type="InterPro" id="IPR016032">
    <property type="entry name" value="Sig_transdc_resp-reg_C-effctor"/>
</dbReference>
<dbReference type="CDD" id="cd06170">
    <property type="entry name" value="LuxR_C_like"/>
    <property type="match status" value="1"/>
</dbReference>
<proteinExistence type="predicted"/>
<dbReference type="Gene3D" id="3.40.50.2300">
    <property type="match status" value="1"/>
</dbReference>
<feature type="modified residue" description="4-aspartylphosphate" evidence="3">
    <location>
        <position position="106"/>
    </location>
</feature>
<evidence type="ECO:0000256" key="2">
    <source>
        <dbReference type="ARBA" id="ARBA00023125"/>
    </source>
</evidence>
<evidence type="ECO:0000259" key="6">
    <source>
        <dbReference type="PROSITE" id="PS50110"/>
    </source>
</evidence>
<keyword evidence="1 3" id="KW-0597">Phosphoprotein</keyword>
<protein>
    <submittedName>
        <fullName evidence="7">DNA-binding response regulator</fullName>
    </submittedName>
</protein>
<evidence type="ECO:0000256" key="1">
    <source>
        <dbReference type="ARBA" id="ARBA00022553"/>
    </source>
</evidence>
<feature type="compositionally biased region" description="Low complexity" evidence="4">
    <location>
        <begin position="17"/>
        <end position="28"/>
    </location>
</feature>
<dbReference type="InterPro" id="IPR001789">
    <property type="entry name" value="Sig_transdc_resp-reg_receiver"/>
</dbReference>
<feature type="compositionally biased region" description="Basic and acidic residues" evidence="4">
    <location>
        <begin position="31"/>
        <end position="43"/>
    </location>
</feature>
<dbReference type="PROSITE" id="PS50110">
    <property type="entry name" value="RESPONSE_REGULATORY"/>
    <property type="match status" value="1"/>
</dbReference>
<accession>A0A401ZUT0</accession>
<evidence type="ECO:0000259" key="5">
    <source>
        <dbReference type="PROSITE" id="PS50043"/>
    </source>
</evidence>
<gene>
    <name evidence="7" type="ORF">KTT_04050</name>
</gene>
<organism evidence="7 8">
    <name type="scientific">Tengunoibacter tsumagoiensis</name>
    <dbReference type="NCBI Taxonomy" id="2014871"/>
    <lineage>
        <taxon>Bacteria</taxon>
        <taxon>Bacillati</taxon>
        <taxon>Chloroflexota</taxon>
        <taxon>Ktedonobacteria</taxon>
        <taxon>Ktedonobacterales</taxon>
        <taxon>Dictyobacteraceae</taxon>
        <taxon>Tengunoibacter</taxon>
    </lineage>
</organism>
<evidence type="ECO:0000313" key="7">
    <source>
        <dbReference type="EMBL" id="GCE10546.1"/>
    </source>
</evidence>
<dbReference type="PANTHER" id="PTHR43214">
    <property type="entry name" value="TWO-COMPONENT RESPONSE REGULATOR"/>
    <property type="match status" value="1"/>
</dbReference>
<dbReference type="RefSeq" id="WP_161975211.1">
    <property type="nucleotide sequence ID" value="NZ_BIFR01000001.1"/>
</dbReference>
<dbReference type="Proteomes" id="UP000287352">
    <property type="component" value="Unassembled WGS sequence"/>
</dbReference>
<keyword evidence="2 7" id="KW-0238">DNA-binding</keyword>
<evidence type="ECO:0000256" key="3">
    <source>
        <dbReference type="PROSITE-ProRule" id="PRU00169"/>
    </source>
</evidence>
<dbReference type="InterPro" id="IPR058245">
    <property type="entry name" value="NreC/VraR/RcsB-like_REC"/>
</dbReference>
<dbReference type="InterPro" id="IPR000792">
    <property type="entry name" value="Tscrpt_reg_LuxR_C"/>
</dbReference>
<keyword evidence="8" id="KW-1185">Reference proteome</keyword>
<dbReference type="PROSITE" id="PS50043">
    <property type="entry name" value="HTH_LUXR_2"/>
    <property type="match status" value="1"/>
</dbReference>
<dbReference type="SMART" id="SM00421">
    <property type="entry name" value="HTH_LUXR"/>
    <property type="match status" value="1"/>
</dbReference>
<evidence type="ECO:0000256" key="4">
    <source>
        <dbReference type="SAM" id="MobiDB-lite"/>
    </source>
</evidence>
<dbReference type="Pfam" id="PF00072">
    <property type="entry name" value="Response_reg"/>
    <property type="match status" value="1"/>
</dbReference>
<dbReference type="GO" id="GO:0006355">
    <property type="term" value="P:regulation of DNA-templated transcription"/>
    <property type="evidence" value="ECO:0007669"/>
    <property type="project" value="InterPro"/>
</dbReference>
<dbReference type="SMART" id="SM00448">
    <property type="entry name" value="REC"/>
    <property type="match status" value="1"/>
</dbReference>
<feature type="region of interest" description="Disordered" evidence="4">
    <location>
        <begin position="1"/>
        <end position="49"/>
    </location>
</feature>
<feature type="domain" description="Response regulatory" evidence="6">
    <location>
        <begin position="55"/>
        <end position="171"/>
    </location>
</feature>
<dbReference type="AlphaFoldDB" id="A0A401ZUT0"/>
<dbReference type="InterPro" id="IPR011006">
    <property type="entry name" value="CheY-like_superfamily"/>
</dbReference>
<dbReference type="GO" id="GO:0000160">
    <property type="term" value="P:phosphorelay signal transduction system"/>
    <property type="evidence" value="ECO:0007669"/>
    <property type="project" value="InterPro"/>
</dbReference>
<sequence>MGNPKHSQRDERNHPSTIIETTLETEATSPEQERSAGNDERMDAAQNRRRNEPITVLIVDDHALMREGLHQLLTLEGDMQVVGEAADGFEALEKIRQVHPQVVLMDIHLPVVDGIAVTRQITSQFPDIAVIMLTMHRQQQQIVDAMKSGARGYLLKSSTVHDLAQSIRAVQQGEMAIAPALTGAIVNELKRQHESPGSPQTAQLSEKEVEIIRYLAAGMSNKEIAEHLAYSEKTVKNYLSIIFQKLHLRDRTQVAIFALRQGLLPDEEL</sequence>